<dbReference type="EMBL" id="CAJVQC010014033">
    <property type="protein sequence ID" value="CAG8653719.1"/>
    <property type="molecule type" value="Genomic_DNA"/>
</dbReference>
<reference evidence="1" key="1">
    <citation type="submission" date="2021-06" db="EMBL/GenBank/DDBJ databases">
        <authorList>
            <person name="Kallberg Y."/>
            <person name="Tangrot J."/>
            <person name="Rosling A."/>
        </authorList>
    </citation>
    <scope>NUCLEOTIDE SEQUENCE</scope>
    <source>
        <strain evidence="1">MA461A</strain>
    </source>
</reference>
<protein>
    <submittedName>
        <fullName evidence="1">1651_t:CDS:1</fullName>
    </submittedName>
</protein>
<gene>
    <name evidence="1" type="ORF">RPERSI_LOCUS7986</name>
</gene>
<feature type="non-terminal residue" evidence="1">
    <location>
        <position position="1"/>
    </location>
</feature>
<name>A0ACA9NIW3_9GLOM</name>
<sequence>RKTNKPPIDNKTEIIVEEEKKENTEASKKKKNKEVLEKKKKAQNRDIQDMTLDTDKKKKA</sequence>
<dbReference type="Proteomes" id="UP000789920">
    <property type="component" value="Unassembled WGS sequence"/>
</dbReference>
<evidence type="ECO:0000313" key="2">
    <source>
        <dbReference type="Proteomes" id="UP000789920"/>
    </source>
</evidence>
<comment type="caution">
    <text evidence="1">The sequence shown here is derived from an EMBL/GenBank/DDBJ whole genome shotgun (WGS) entry which is preliminary data.</text>
</comment>
<organism evidence="1 2">
    <name type="scientific">Racocetra persica</name>
    <dbReference type="NCBI Taxonomy" id="160502"/>
    <lineage>
        <taxon>Eukaryota</taxon>
        <taxon>Fungi</taxon>
        <taxon>Fungi incertae sedis</taxon>
        <taxon>Mucoromycota</taxon>
        <taxon>Glomeromycotina</taxon>
        <taxon>Glomeromycetes</taxon>
        <taxon>Diversisporales</taxon>
        <taxon>Gigasporaceae</taxon>
        <taxon>Racocetra</taxon>
    </lineage>
</organism>
<evidence type="ECO:0000313" key="1">
    <source>
        <dbReference type="EMBL" id="CAG8653719.1"/>
    </source>
</evidence>
<accession>A0ACA9NIW3</accession>
<proteinExistence type="predicted"/>
<keyword evidence="2" id="KW-1185">Reference proteome</keyword>